<comment type="caution">
    <text evidence="2">The sequence shown here is derived from an EMBL/GenBank/DDBJ whole genome shotgun (WGS) entry which is preliminary data.</text>
</comment>
<evidence type="ECO:0008006" key="4">
    <source>
        <dbReference type="Google" id="ProtNLM"/>
    </source>
</evidence>
<sequence length="235" mass="25868">MDFMKNTAIPSTLPEQIDAKLDLDKVKQECQELVKSRAKVSAGVAVVPVPFLDVAVDAGLLSKILPQITQKFQLIDDVNQLDESEDQLFKNLKDRALSFAGLVATRGMAKKTIQGFGGRIAAKQITKFVPLGGQLVSAGLGYMIFKKIAFDHIDECYRLAKHIQNSQEAQNQNSQAQNSQTQGNQSQHTDVTDVNAQNDAVQNDDVQNNDVKHDDVKHDDVQNNDVQSGDAKNNH</sequence>
<keyword evidence="3" id="KW-1185">Reference proteome</keyword>
<dbReference type="AlphaFoldDB" id="A0A1T0CGT1"/>
<accession>A0A1T0CGT1</accession>
<dbReference type="STRING" id="90241.B0682_02365"/>
<feature type="region of interest" description="Disordered" evidence="1">
    <location>
        <begin position="203"/>
        <end position="235"/>
    </location>
</feature>
<evidence type="ECO:0000313" key="3">
    <source>
        <dbReference type="Proteomes" id="UP000191094"/>
    </source>
</evidence>
<evidence type="ECO:0000313" key="2">
    <source>
        <dbReference type="EMBL" id="OOS21550.1"/>
    </source>
</evidence>
<name>A0A1T0CGT1_9GAMM</name>
<feature type="compositionally biased region" description="Basic and acidic residues" evidence="1">
    <location>
        <begin position="210"/>
        <end position="221"/>
    </location>
</feature>
<evidence type="ECO:0000256" key="1">
    <source>
        <dbReference type="SAM" id="MobiDB-lite"/>
    </source>
</evidence>
<dbReference type="Proteomes" id="UP000191094">
    <property type="component" value="Unassembled WGS sequence"/>
</dbReference>
<reference evidence="2 3" key="1">
    <citation type="submission" date="2017-02" db="EMBL/GenBank/DDBJ databases">
        <title>Draft genome sequence of Moraxella lincolnii CCUG 9405T type strain.</title>
        <authorList>
            <person name="Salva-Serra F."/>
            <person name="Engstrom-Jakobsson H."/>
            <person name="Thorell K."/>
            <person name="Jaen-Luchoro D."/>
            <person name="Gonzales-Siles L."/>
            <person name="Karlsson R."/>
            <person name="Yazdan S."/>
            <person name="Boulund F."/>
            <person name="Johnning A."/>
            <person name="Engstrand L."/>
            <person name="Kristiansson E."/>
            <person name="Moore E."/>
        </authorList>
    </citation>
    <scope>NUCLEOTIDE SEQUENCE [LARGE SCALE GENOMIC DNA]</scope>
    <source>
        <strain evidence="2 3">CCUG 9405</strain>
    </source>
</reference>
<dbReference type="EMBL" id="MUYT01000004">
    <property type="protein sequence ID" value="OOS21550.1"/>
    <property type="molecule type" value="Genomic_DNA"/>
</dbReference>
<organism evidence="2 3">
    <name type="scientific">Lwoffella lincolnii</name>
    <dbReference type="NCBI Taxonomy" id="90241"/>
    <lineage>
        <taxon>Bacteria</taxon>
        <taxon>Pseudomonadati</taxon>
        <taxon>Pseudomonadota</taxon>
        <taxon>Gammaproteobacteria</taxon>
        <taxon>Moraxellales</taxon>
        <taxon>Moraxellaceae</taxon>
        <taxon>Lwoffella</taxon>
    </lineage>
</organism>
<proteinExistence type="predicted"/>
<feature type="region of interest" description="Disordered" evidence="1">
    <location>
        <begin position="167"/>
        <end position="190"/>
    </location>
</feature>
<protein>
    <recommendedName>
        <fullName evidence="4">DUF697 domain-containing protein</fullName>
    </recommendedName>
</protein>
<gene>
    <name evidence="2" type="ORF">B0682_02365</name>
</gene>